<dbReference type="InterPro" id="IPR010852">
    <property type="entry name" value="ABATE"/>
</dbReference>
<reference evidence="2 3" key="1">
    <citation type="submission" date="2023-09" db="EMBL/GenBank/DDBJ databases">
        <title>The genome sequence of Streptomyces anthocyanicus.</title>
        <authorList>
            <person name="Mo P."/>
        </authorList>
    </citation>
    <scope>NUCLEOTIDE SEQUENCE [LARGE SCALE GENOMIC DNA]</scope>
    <source>
        <strain evidence="2 3">JCM 4387</strain>
    </source>
</reference>
<dbReference type="Pfam" id="PF11706">
    <property type="entry name" value="zf-CGNR"/>
    <property type="match status" value="1"/>
</dbReference>
<organism evidence="2 3">
    <name type="scientific">Streptomyces violaceus</name>
    <name type="common">Streptomyces venezuelae</name>
    <dbReference type="NCBI Taxonomy" id="1936"/>
    <lineage>
        <taxon>Bacteria</taxon>
        <taxon>Bacillati</taxon>
        <taxon>Actinomycetota</taxon>
        <taxon>Actinomycetes</taxon>
        <taxon>Kitasatosporales</taxon>
        <taxon>Streptomycetaceae</taxon>
        <taxon>Streptomyces</taxon>
    </lineage>
</organism>
<dbReference type="PANTHER" id="PTHR35525:SF3">
    <property type="entry name" value="BLL6575 PROTEIN"/>
    <property type="match status" value="1"/>
</dbReference>
<gene>
    <name evidence="2" type="ORF">RI060_40575</name>
</gene>
<dbReference type="Pfam" id="PF07336">
    <property type="entry name" value="ABATE"/>
    <property type="match status" value="1"/>
</dbReference>
<name>A0ABY9ULP4_STRVL</name>
<evidence type="ECO:0000313" key="2">
    <source>
        <dbReference type="EMBL" id="WND23254.1"/>
    </source>
</evidence>
<evidence type="ECO:0000259" key="1">
    <source>
        <dbReference type="Pfam" id="PF11706"/>
    </source>
</evidence>
<accession>A0ABY9ULP4</accession>
<dbReference type="EMBL" id="CP134213">
    <property type="protein sequence ID" value="WND23254.1"/>
    <property type="molecule type" value="Genomic_DNA"/>
</dbReference>
<feature type="domain" description="Zinc finger CGNR" evidence="1">
    <location>
        <begin position="155"/>
        <end position="195"/>
    </location>
</feature>
<dbReference type="PANTHER" id="PTHR35525">
    <property type="entry name" value="BLL6575 PROTEIN"/>
    <property type="match status" value="1"/>
</dbReference>
<dbReference type="Gene3D" id="1.10.3300.10">
    <property type="entry name" value="Jann2411-like domain"/>
    <property type="match status" value="1"/>
</dbReference>
<evidence type="ECO:0000313" key="3">
    <source>
        <dbReference type="Proteomes" id="UP001249394"/>
    </source>
</evidence>
<dbReference type="InterPro" id="IPR023286">
    <property type="entry name" value="ABATE_dom_sf"/>
</dbReference>
<dbReference type="InterPro" id="IPR021005">
    <property type="entry name" value="Znf_CGNR"/>
</dbReference>
<protein>
    <submittedName>
        <fullName evidence="2">CGNR zinc finger domain-containing protein</fullName>
    </submittedName>
</protein>
<keyword evidence="3" id="KW-1185">Reference proteome</keyword>
<proteinExistence type="predicted"/>
<dbReference type="Proteomes" id="UP001249394">
    <property type="component" value="Chromosome"/>
</dbReference>
<dbReference type="SUPFAM" id="SSF160904">
    <property type="entry name" value="Jann2411-like"/>
    <property type="match status" value="1"/>
</dbReference>
<sequence length="199" mass="21870">MREPISRDARLALDLALTVRHDGDGGVADDLTDPAGLTAWVREHPEALPDTEGFTADAARLAAVRELRAAARALFARAVRPGEPSPADAARLLPEAEAVRRLNEAAARTPTVPVLHWPRASGPVVRQRPVHGADDLTATLARAVIAFLASPDRDRLRACHAPRCVRYFLKEHPRQEWCKPSCGNRARVARHHQRHRATT</sequence>